<comment type="caution">
    <text evidence="1">The sequence shown here is derived from an EMBL/GenBank/DDBJ whole genome shotgun (WGS) entry which is preliminary data.</text>
</comment>
<evidence type="ECO:0000313" key="2">
    <source>
        <dbReference type="Proteomes" id="UP001344447"/>
    </source>
</evidence>
<protein>
    <submittedName>
        <fullName evidence="1">Uncharacterized protein</fullName>
    </submittedName>
</protein>
<organism evidence="1 2">
    <name type="scientific">Dictyostelium firmibasis</name>
    <dbReference type="NCBI Taxonomy" id="79012"/>
    <lineage>
        <taxon>Eukaryota</taxon>
        <taxon>Amoebozoa</taxon>
        <taxon>Evosea</taxon>
        <taxon>Eumycetozoa</taxon>
        <taxon>Dictyostelia</taxon>
        <taxon>Dictyosteliales</taxon>
        <taxon>Dictyosteliaceae</taxon>
        <taxon>Dictyostelium</taxon>
    </lineage>
</organism>
<dbReference type="Proteomes" id="UP001344447">
    <property type="component" value="Unassembled WGS sequence"/>
</dbReference>
<accession>A0AAN7UA76</accession>
<keyword evidence="2" id="KW-1185">Reference proteome</keyword>
<name>A0AAN7UA76_9MYCE</name>
<dbReference type="EMBL" id="JAVFKY010000001">
    <property type="protein sequence ID" value="KAK5582660.1"/>
    <property type="molecule type" value="Genomic_DNA"/>
</dbReference>
<gene>
    <name evidence="1" type="ORF">RB653_004245</name>
</gene>
<evidence type="ECO:0000313" key="1">
    <source>
        <dbReference type="EMBL" id="KAK5582660.1"/>
    </source>
</evidence>
<dbReference type="AlphaFoldDB" id="A0AAN7UA76"/>
<reference evidence="1 2" key="1">
    <citation type="submission" date="2023-11" db="EMBL/GenBank/DDBJ databases">
        <title>Dfirmibasis_genome.</title>
        <authorList>
            <person name="Edelbroek B."/>
            <person name="Kjellin J."/>
            <person name="Jerlstrom-Hultqvist J."/>
            <person name="Soderbom F."/>
        </authorList>
    </citation>
    <scope>NUCLEOTIDE SEQUENCE [LARGE SCALE GENOMIC DNA]</scope>
    <source>
        <strain evidence="1 2">TNS-C-14</strain>
    </source>
</reference>
<proteinExistence type="predicted"/>
<sequence>MNTNNNKKKQRLNLLKDKINEIIDQKFPFSKFNNNTSQTIIEENCSPEKFDRLSIIFESEKNINNNNNNNNNLYFNDEDSFKITKFWLIKEKLIIYEWKNFNYYNIQNQIIENLENQFEKSLLHKDDFQITKTIKFYQTNRCEPTIGYRPNNRIIINNSSNNNIYNNEENFHPSIVIDIGFYENLNDLLSKSKVFIGLTNIKIIVLLKFWFNEKDNTYKFLLIEIFKDSNYPLLKLKIERILISGNNNDIIDDKSIMKIVNNWVSEISNTIKIPNYEHYRDNDSNLIELPLSHLYYNVPDGEISKNQKNIKIDINQINQIIE</sequence>